<keyword evidence="1" id="KW-0812">Transmembrane</keyword>
<dbReference type="RefSeq" id="WP_094252658.1">
    <property type="nucleotide sequence ID" value="NZ_JBHLXL010000001.1"/>
</dbReference>
<evidence type="ECO:0000313" key="2">
    <source>
        <dbReference type="EMBL" id="OYD57310.1"/>
    </source>
</evidence>
<keyword evidence="1" id="KW-1133">Transmembrane helix</keyword>
<evidence type="ECO:0000256" key="1">
    <source>
        <dbReference type="SAM" id="Phobius"/>
    </source>
</evidence>
<keyword evidence="3" id="KW-1185">Reference proteome</keyword>
<protein>
    <submittedName>
        <fullName evidence="2">Uncharacterized protein</fullName>
    </submittedName>
</protein>
<proteinExistence type="predicted"/>
<keyword evidence="1" id="KW-0472">Membrane</keyword>
<dbReference type="EMBL" id="NOII01000003">
    <property type="protein sequence ID" value="OYD57310.1"/>
    <property type="molecule type" value="Genomic_DNA"/>
</dbReference>
<gene>
    <name evidence="2" type="ORF">CGZ90_11525</name>
</gene>
<organism evidence="2 3">
    <name type="scientific">Fictibacillus aquaticus</name>
    <dbReference type="NCBI Taxonomy" id="2021314"/>
    <lineage>
        <taxon>Bacteria</taxon>
        <taxon>Bacillati</taxon>
        <taxon>Bacillota</taxon>
        <taxon>Bacilli</taxon>
        <taxon>Bacillales</taxon>
        <taxon>Fictibacillaceae</taxon>
        <taxon>Fictibacillus</taxon>
    </lineage>
</organism>
<evidence type="ECO:0000313" key="3">
    <source>
        <dbReference type="Proteomes" id="UP000215059"/>
    </source>
</evidence>
<dbReference type="Proteomes" id="UP000215059">
    <property type="component" value="Unassembled WGS sequence"/>
</dbReference>
<accession>A0A235F7L7</accession>
<reference evidence="2 3" key="1">
    <citation type="submission" date="2017-07" db="EMBL/GenBank/DDBJ databases">
        <title>Fictibacillus sp. nov. GDSW-R2A3 Genome sequencing and assembly.</title>
        <authorList>
            <person name="Mayilraj S."/>
        </authorList>
    </citation>
    <scope>NUCLEOTIDE SEQUENCE [LARGE SCALE GENOMIC DNA]</scope>
    <source>
        <strain evidence="2 3">GDSW-R2A3</strain>
    </source>
</reference>
<comment type="caution">
    <text evidence="2">The sequence shown here is derived from an EMBL/GenBank/DDBJ whole genome shotgun (WGS) entry which is preliminary data.</text>
</comment>
<sequence>MNIVKSIFDNIEYIAAFLFLVFFLANKKARTNFAYFMKEHKKQVLLFLLLIGLPFAVVTIMIFVQ</sequence>
<feature type="transmembrane region" description="Helical" evidence="1">
    <location>
        <begin position="6"/>
        <end position="25"/>
    </location>
</feature>
<dbReference type="AlphaFoldDB" id="A0A235F7L7"/>
<name>A0A235F7L7_9BACL</name>
<feature type="transmembrane region" description="Helical" evidence="1">
    <location>
        <begin position="45"/>
        <end position="64"/>
    </location>
</feature>